<feature type="compositionally biased region" description="Low complexity" evidence="1">
    <location>
        <begin position="116"/>
        <end position="126"/>
    </location>
</feature>
<keyword evidence="3" id="KW-1185">Reference proteome</keyword>
<name>A0A550CT72_9AGAR</name>
<proteinExistence type="predicted"/>
<feature type="compositionally biased region" description="Basic and acidic residues" evidence="1">
    <location>
        <begin position="39"/>
        <end position="48"/>
    </location>
</feature>
<dbReference type="Proteomes" id="UP000320762">
    <property type="component" value="Unassembled WGS sequence"/>
</dbReference>
<feature type="compositionally biased region" description="Basic and acidic residues" evidence="1">
    <location>
        <begin position="1"/>
        <end position="12"/>
    </location>
</feature>
<protein>
    <submittedName>
        <fullName evidence="2">Uncharacterized protein</fullName>
    </submittedName>
</protein>
<evidence type="ECO:0000313" key="2">
    <source>
        <dbReference type="EMBL" id="TRM67990.1"/>
    </source>
</evidence>
<evidence type="ECO:0000256" key="1">
    <source>
        <dbReference type="SAM" id="MobiDB-lite"/>
    </source>
</evidence>
<evidence type="ECO:0000313" key="3">
    <source>
        <dbReference type="Proteomes" id="UP000320762"/>
    </source>
</evidence>
<feature type="compositionally biased region" description="Basic residues" evidence="1">
    <location>
        <begin position="127"/>
        <end position="144"/>
    </location>
</feature>
<sequence length="199" mass="23284">MSTRTPRHERWPLHPRQTTMNAEGARRPPQRHAPWPPSREPRWPGDRQTRRKARPVPPPTCLPSRPCQIPPPRARDRRATRAPPRPREPPQTRRPQPAAHLRVISPLTRPARRILACPRQASQASRRAARAMHHPRPRQSRRLQARLLSPPPPRVCLRGLVRPPQSRHQVRHRSRPRHGRQRHLPPRLNLHLSGHQVRP</sequence>
<organism evidence="2 3">
    <name type="scientific">Schizophyllum amplum</name>
    <dbReference type="NCBI Taxonomy" id="97359"/>
    <lineage>
        <taxon>Eukaryota</taxon>
        <taxon>Fungi</taxon>
        <taxon>Dikarya</taxon>
        <taxon>Basidiomycota</taxon>
        <taxon>Agaricomycotina</taxon>
        <taxon>Agaricomycetes</taxon>
        <taxon>Agaricomycetidae</taxon>
        <taxon>Agaricales</taxon>
        <taxon>Schizophyllaceae</taxon>
        <taxon>Schizophyllum</taxon>
    </lineage>
</organism>
<reference evidence="2 3" key="1">
    <citation type="journal article" date="2019" name="New Phytol.">
        <title>Comparative genomics reveals unique wood-decay strategies and fruiting body development in the Schizophyllaceae.</title>
        <authorList>
            <person name="Almasi E."/>
            <person name="Sahu N."/>
            <person name="Krizsan K."/>
            <person name="Balint B."/>
            <person name="Kovacs G.M."/>
            <person name="Kiss B."/>
            <person name="Cseklye J."/>
            <person name="Drula E."/>
            <person name="Henrissat B."/>
            <person name="Nagy I."/>
            <person name="Chovatia M."/>
            <person name="Adam C."/>
            <person name="LaButti K."/>
            <person name="Lipzen A."/>
            <person name="Riley R."/>
            <person name="Grigoriev I.V."/>
            <person name="Nagy L.G."/>
        </authorList>
    </citation>
    <scope>NUCLEOTIDE SEQUENCE [LARGE SCALE GENOMIC DNA]</scope>
    <source>
        <strain evidence="2 3">NL-1724</strain>
    </source>
</reference>
<comment type="caution">
    <text evidence="2">The sequence shown here is derived from an EMBL/GenBank/DDBJ whole genome shotgun (WGS) entry which is preliminary data.</text>
</comment>
<feature type="compositionally biased region" description="Basic and acidic residues" evidence="1">
    <location>
        <begin position="73"/>
        <end position="91"/>
    </location>
</feature>
<accession>A0A550CT72</accession>
<dbReference type="AlphaFoldDB" id="A0A550CT72"/>
<feature type="compositionally biased region" description="Basic residues" evidence="1">
    <location>
        <begin position="168"/>
        <end position="185"/>
    </location>
</feature>
<dbReference type="EMBL" id="VDMD01000002">
    <property type="protein sequence ID" value="TRM67990.1"/>
    <property type="molecule type" value="Genomic_DNA"/>
</dbReference>
<gene>
    <name evidence="2" type="ORF">BD626DRAFT_480467</name>
</gene>
<feature type="region of interest" description="Disordered" evidence="1">
    <location>
        <begin position="1"/>
        <end position="199"/>
    </location>
</feature>